<feature type="chain" id="PRO_5039541625" evidence="2">
    <location>
        <begin position="18"/>
        <end position="193"/>
    </location>
</feature>
<dbReference type="InterPro" id="IPR024520">
    <property type="entry name" value="DUF3558"/>
</dbReference>
<keyword evidence="2" id="KW-0732">Signal</keyword>
<evidence type="ECO:0000256" key="1">
    <source>
        <dbReference type="SAM" id="MobiDB-lite"/>
    </source>
</evidence>
<sequence length="193" mass="20998">MRTAVVSPKFVVRTVLAGVVVVGVVAGCSPTKDGTPTTEVSGKPTSGEKTVQYNPCKELSDEALRATKVDPASKDVTTDAPTGPVSARVCQWTSTEGPYYVSVSSTIYSQDDARKNDKLTGFRDVRIGSRAGLVYQDKSDEDKLRCYANLPWSKGMFEVTVGWQYSERASMPQSPPCDLAVRHAQELEPYLPK</sequence>
<feature type="signal peptide" evidence="2">
    <location>
        <begin position="1"/>
        <end position="17"/>
    </location>
</feature>
<keyword evidence="4" id="KW-1185">Reference proteome</keyword>
<dbReference type="Pfam" id="PF12079">
    <property type="entry name" value="DUF3558"/>
    <property type="match status" value="1"/>
</dbReference>
<feature type="compositionally biased region" description="Polar residues" evidence="1">
    <location>
        <begin position="32"/>
        <end position="49"/>
    </location>
</feature>
<evidence type="ECO:0000256" key="2">
    <source>
        <dbReference type="SAM" id="SignalP"/>
    </source>
</evidence>
<evidence type="ECO:0000313" key="4">
    <source>
        <dbReference type="Proteomes" id="UP000247569"/>
    </source>
</evidence>
<protein>
    <submittedName>
        <fullName evidence="3">Uncharacterized protein DUF3558</fullName>
    </submittedName>
</protein>
<name>A0A318K0I4_9NOCA</name>
<dbReference type="PROSITE" id="PS51257">
    <property type="entry name" value="PROKAR_LIPOPROTEIN"/>
    <property type="match status" value="1"/>
</dbReference>
<accession>A0A318K0I4</accession>
<feature type="region of interest" description="Disordered" evidence="1">
    <location>
        <begin position="30"/>
        <end position="49"/>
    </location>
</feature>
<dbReference type="AlphaFoldDB" id="A0A318K0I4"/>
<dbReference type="RefSeq" id="WP_040732392.1">
    <property type="nucleotide sequence ID" value="NZ_QJKF01000008.1"/>
</dbReference>
<dbReference type="EMBL" id="QJKF01000008">
    <property type="protein sequence ID" value="PXX61461.1"/>
    <property type="molecule type" value="Genomic_DNA"/>
</dbReference>
<dbReference type="OrthoDB" id="4563594at2"/>
<evidence type="ECO:0000313" key="3">
    <source>
        <dbReference type="EMBL" id="PXX61461.1"/>
    </source>
</evidence>
<organism evidence="3 4">
    <name type="scientific">Nocardia tenerifensis</name>
    <dbReference type="NCBI Taxonomy" id="228006"/>
    <lineage>
        <taxon>Bacteria</taxon>
        <taxon>Bacillati</taxon>
        <taxon>Actinomycetota</taxon>
        <taxon>Actinomycetes</taxon>
        <taxon>Mycobacteriales</taxon>
        <taxon>Nocardiaceae</taxon>
        <taxon>Nocardia</taxon>
    </lineage>
</organism>
<dbReference type="Proteomes" id="UP000247569">
    <property type="component" value="Unassembled WGS sequence"/>
</dbReference>
<proteinExistence type="predicted"/>
<reference evidence="3 4" key="1">
    <citation type="submission" date="2018-05" db="EMBL/GenBank/DDBJ databases">
        <title>Genomic Encyclopedia of Type Strains, Phase IV (KMG-IV): sequencing the most valuable type-strain genomes for metagenomic binning, comparative biology and taxonomic classification.</title>
        <authorList>
            <person name="Goeker M."/>
        </authorList>
    </citation>
    <scope>NUCLEOTIDE SEQUENCE [LARGE SCALE GENOMIC DNA]</scope>
    <source>
        <strain evidence="3 4">DSM 44704</strain>
    </source>
</reference>
<gene>
    <name evidence="3" type="ORF">DFR70_10819</name>
</gene>
<comment type="caution">
    <text evidence="3">The sequence shown here is derived from an EMBL/GenBank/DDBJ whole genome shotgun (WGS) entry which is preliminary data.</text>
</comment>